<protein>
    <submittedName>
        <fullName evidence="2">Uncharacterized protein</fullName>
    </submittedName>
</protein>
<accession>A0A7S2RDI3</accession>
<gene>
    <name evidence="2" type="ORF">EANT1437_LOCUS6049</name>
</gene>
<dbReference type="AlphaFoldDB" id="A0A7S2RDI3"/>
<proteinExistence type="predicted"/>
<name>A0A7S2RDI3_9STRA</name>
<organism evidence="2">
    <name type="scientific">Eucampia antarctica</name>
    <dbReference type="NCBI Taxonomy" id="49252"/>
    <lineage>
        <taxon>Eukaryota</taxon>
        <taxon>Sar</taxon>
        <taxon>Stramenopiles</taxon>
        <taxon>Ochrophyta</taxon>
        <taxon>Bacillariophyta</taxon>
        <taxon>Mediophyceae</taxon>
        <taxon>Biddulphiophycidae</taxon>
        <taxon>Hemiaulales</taxon>
        <taxon>Hemiaulaceae</taxon>
        <taxon>Eucampia</taxon>
    </lineage>
</organism>
<evidence type="ECO:0000313" key="2">
    <source>
        <dbReference type="EMBL" id="CAD9667717.1"/>
    </source>
</evidence>
<feature type="region of interest" description="Disordered" evidence="1">
    <location>
        <begin position="336"/>
        <end position="356"/>
    </location>
</feature>
<sequence>MWPRIAGLYNVLLCVTAVIVVLPFTSNLNSVEAFGGCSPLATKQRSFVTRLNNNAQPKGCAAQPLEKKKVVVFGAGGYLGAVIFGFIQRASSLYGTGLLGGSSSPRAMGATGITLQELNRVLIREFKLAFAGEDLCRLNNMQDVEHIQARLKGMNAAVIGTVYQLETRSVSGNTYEKSPNDKTLEFYLDYKYAANPTEANDDLETHLTLFQNTVDACKLAGLEKLVVIETPQTPKTKRFSDILESAQIPFTYIHASGEHVRTSPYSFESGIQSKDLVITKNLLKSGDWIDYLWEQRASKKKSTTPNTIAREDIAAVVVQSLLSLDWKTNCSLEISSNGDKNEEDAVAKTKRSTKPVKTDRDWCVGVSVVAQKLSSN</sequence>
<dbReference type="Gene3D" id="3.40.50.720">
    <property type="entry name" value="NAD(P)-binding Rossmann-like Domain"/>
    <property type="match status" value="1"/>
</dbReference>
<reference evidence="2" key="1">
    <citation type="submission" date="2021-01" db="EMBL/GenBank/DDBJ databases">
        <authorList>
            <person name="Corre E."/>
            <person name="Pelletier E."/>
            <person name="Niang G."/>
            <person name="Scheremetjew M."/>
            <person name="Finn R."/>
            <person name="Kale V."/>
            <person name="Holt S."/>
            <person name="Cochrane G."/>
            <person name="Meng A."/>
            <person name="Brown T."/>
            <person name="Cohen L."/>
        </authorList>
    </citation>
    <scope>NUCLEOTIDE SEQUENCE</scope>
    <source>
        <strain evidence="2">CCMP1452</strain>
    </source>
</reference>
<dbReference type="EMBL" id="HBHI01011781">
    <property type="protein sequence ID" value="CAD9667717.1"/>
    <property type="molecule type" value="Transcribed_RNA"/>
</dbReference>
<evidence type="ECO:0000256" key="1">
    <source>
        <dbReference type="SAM" id="MobiDB-lite"/>
    </source>
</evidence>